<dbReference type="PROSITE" id="PS00092">
    <property type="entry name" value="N6_MTASE"/>
    <property type="match status" value="1"/>
</dbReference>
<dbReference type="CDD" id="cd02440">
    <property type="entry name" value="AdoMet_MTases"/>
    <property type="match status" value="1"/>
</dbReference>
<evidence type="ECO:0000256" key="3">
    <source>
        <dbReference type="ARBA" id="ARBA00022691"/>
    </source>
</evidence>
<dbReference type="Gene3D" id="1.10.8.10">
    <property type="entry name" value="DNA helicase RuvA subunit, C-terminal domain"/>
    <property type="match status" value="1"/>
</dbReference>
<evidence type="ECO:0000259" key="6">
    <source>
        <dbReference type="Pfam" id="PF05175"/>
    </source>
</evidence>
<evidence type="ECO:0000256" key="2">
    <source>
        <dbReference type="ARBA" id="ARBA00022679"/>
    </source>
</evidence>
<dbReference type="FunFam" id="3.40.50.150:FF:000053">
    <property type="entry name" value="Release factor glutamine methyltransferase"/>
    <property type="match status" value="1"/>
</dbReference>
<evidence type="ECO:0000259" key="7">
    <source>
        <dbReference type="Pfam" id="PF17827"/>
    </source>
</evidence>
<feature type="binding site" evidence="5">
    <location>
        <begin position="118"/>
        <end position="122"/>
    </location>
    <ligand>
        <name>S-adenosyl-L-methionine</name>
        <dbReference type="ChEBI" id="CHEBI:59789"/>
    </ligand>
</feature>
<organism evidence="8 9">
    <name type="scientific">Cycloclasticus pugetii</name>
    <dbReference type="NCBI Taxonomy" id="34068"/>
    <lineage>
        <taxon>Bacteria</taxon>
        <taxon>Pseudomonadati</taxon>
        <taxon>Pseudomonadota</taxon>
        <taxon>Gammaproteobacteria</taxon>
        <taxon>Thiotrichales</taxon>
        <taxon>Piscirickettsiaceae</taxon>
        <taxon>Cycloclasticus</taxon>
    </lineage>
</organism>
<keyword evidence="2 5" id="KW-0808">Transferase</keyword>
<evidence type="ECO:0000313" key="9">
    <source>
        <dbReference type="Proteomes" id="UP000015462"/>
    </source>
</evidence>
<keyword evidence="9" id="KW-1185">Reference proteome</keyword>
<keyword evidence="3 5" id="KW-0949">S-adenosyl-L-methionine</keyword>
<feature type="binding site" evidence="5">
    <location>
        <position position="184"/>
    </location>
    <ligand>
        <name>S-adenosyl-L-methionine</name>
        <dbReference type="ChEBI" id="CHEBI:59789"/>
    </ligand>
</feature>
<evidence type="ECO:0000313" key="8">
    <source>
        <dbReference type="EMBL" id="EPD12863.1"/>
    </source>
</evidence>
<dbReference type="SUPFAM" id="SSF53335">
    <property type="entry name" value="S-adenosyl-L-methionine-dependent methyltransferases"/>
    <property type="match status" value="1"/>
</dbReference>
<dbReference type="AlphaFoldDB" id="A0AB33Z101"/>
<feature type="binding site" evidence="5">
    <location>
        <position position="169"/>
    </location>
    <ligand>
        <name>S-adenosyl-L-methionine</name>
        <dbReference type="ChEBI" id="CHEBI:59789"/>
    </ligand>
</feature>
<dbReference type="NCBIfam" id="TIGR00536">
    <property type="entry name" value="hemK_fam"/>
    <property type="match status" value="1"/>
</dbReference>
<name>A0AB33Z101_9GAMM</name>
<sequence length="277" mass="31290">MTIKEALTEAAKTLVSSDSCVLDSEVLLAFVLNKNRSYFRAWPDELLTTEKLDRFQQLVEQRQKGQPIAYLVGEREFWSRRFIVSKDVLIPRPDTELLIEITHETFATDQHFSVLDLGTGSGAIAITLALEFPNASVTAVDNSQKALAIAEKNALQHKVHNIQFLRSDWFETVPNTRFDLIISNPPYICPNDPHLLEGDLRFEPSSALIAQHEGLQDLEHITSQAKSFLKHNGLILFEHGFQQGTLVKNLLELYGFKSTQHFQDIQGHVRATLGTKP</sequence>
<protein>
    <recommendedName>
        <fullName evidence="5">Release factor glutamine methyltransferase</fullName>
        <shortName evidence="5">RF MTase</shortName>
        <ecNumber evidence="5">2.1.1.297</ecNumber>
    </recommendedName>
    <alternativeName>
        <fullName evidence="5">N5-glutamine methyltransferase PrmC</fullName>
    </alternativeName>
    <alternativeName>
        <fullName evidence="5">Protein-(glutamine-N5) MTase PrmC</fullName>
    </alternativeName>
    <alternativeName>
        <fullName evidence="5">Protein-glutamine N-methyltransferase PrmC</fullName>
    </alternativeName>
</protein>
<dbReference type="GO" id="GO:0102559">
    <property type="term" value="F:peptide chain release factor N(5)-glutamine methyltransferase activity"/>
    <property type="evidence" value="ECO:0007669"/>
    <property type="project" value="UniProtKB-EC"/>
</dbReference>
<evidence type="ECO:0000256" key="4">
    <source>
        <dbReference type="ARBA" id="ARBA00048391"/>
    </source>
</evidence>
<accession>A0AB33Z101</accession>
<dbReference type="EC" id="2.1.1.297" evidence="5"/>
<dbReference type="GO" id="GO:0003676">
    <property type="term" value="F:nucleic acid binding"/>
    <property type="evidence" value="ECO:0007669"/>
    <property type="project" value="InterPro"/>
</dbReference>
<dbReference type="GO" id="GO:0032259">
    <property type="term" value="P:methylation"/>
    <property type="evidence" value="ECO:0007669"/>
    <property type="project" value="UniProtKB-KW"/>
</dbReference>
<dbReference type="Pfam" id="PF05175">
    <property type="entry name" value="MTS"/>
    <property type="match status" value="1"/>
</dbReference>
<comment type="similarity">
    <text evidence="5">Belongs to the protein N5-glutamine methyltransferase family. PrmC subfamily.</text>
</comment>
<dbReference type="InterPro" id="IPR040758">
    <property type="entry name" value="PrmC_N"/>
</dbReference>
<dbReference type="Pfam" id="PF17827">
    <property type="entry name" value="PrmC_N"/>
    <property type="match status" value="1"/>
</dbReference>
<evidence type="ECO:0000256" key="1">
    <source>
        <dbReference type="ARBA" id="ARBA00022603"/>
    </source>
</evidence>
<proteinExistence type="inferred from homology"/>
<feature type="binding site" evidence="5">
    <location>
        <begin position="184"/>
        <end position="187"/>
    </location>
    <ligand>
        <name>substrate</name>
    </ligand>
</feature>
<dbReference type="InterPro" id="IPR007848">
    <property type="entry name" value="Small_mtfrase_dom"/>
</dbReference>
<comment type="caution">
    <text evidence="8">The sequence shown here is derived from an EMBL/GenBank/DDBJ whole genome shotgun (WGS) entry which is preliminary data.</text>
</comment>
<dbReference type="Proteomes" id="UP000015462">
    <property type="component" value="Unassembled WGS sequence"/>
</dbReference>
<dbReference type="InterPro" id="IPR019874">
    <property type="entry name" value="RF_methyltr_PrmC"/>
</dbReference>
<dbReference type="Gene3D" id="3.40.50.150">
    <property type="entry name" value="Vaccinia Virus protein VP39"/>
    <property type="match status" value="1"/>
</dbReference>
<dbReference type="EMBL" id="ASHL01000006">
    <property type="protein sequence ID" value="EPD12863.1"/>
    <property type="molecule type" value="Genomic_DNA"/>
</dbReference>
<dbReference type="InterPro" id="IPR050320">
    <property type="entry name" value="N5-glutamine_MTase"/>
</dbReference>
<dbReference type="InterPro" id="IPR002052">
    <property type="entry name" value="DNA_methylase_N6_adenine_CS"/>
</dbReference>
<feature type="binding site" evidence="5">
    <location>
        <position position="141"/>
    </location>
    <ligand>
        <name>S-adenosyl-L-methionine</name>
        <dbReference type="ChEBI" id="CHEBI:59789"/>
    </ligand>
</feature>
<comment type="catalytic activity">
    <reaction evidence="4 5">
        <text>L-glutaminyl-[peptide chain release factor] + S-adenosyl-L-methionine = N(5)-methyl-L-glutaminyl-[peptide chain release factor] + S-adenosyl-L-homocysteine + H(+)</text>
        <dbReference type="Rhea" id="RHEA:42896"/>
        <dbReference type="Rhea" id="RHEA-COMP:10271"/>
        <dbReference type="Rhea" id="RHEA-COMP:10272"/>
        <dbReference type="ChEBI" id="CHEBI:15378"/>
        <dbReference type="ChEBI" id="CHEBI:30011"/>
        <dbReference type="ChEBI" id="CHEBI:57856"/>
        <dbReference type="ChEBI" id="CHEBI:59789"/>
        <dbReference type="ChEBI" id="CHEBI:61891"/>
        <dbReference type="EC" id="2.1.1.297"/>
    </reaction>
</comment>
<dbReference type="InterPro" id="IPR029063">
    <property type="entry name" value="SAM-dependent_MTases_sf"/>
</dbReference>
<dbReference type="PANTHER" id="PTHR18895">
    <property type="entry name" value="HEMK METHYLTRANSFERASE"/>
    <property type="match status" value="1"/>
</dbReference>
<gene>
    <name evidence="5" type="primary">prmC</name>
    <name evidence="8" type="ORF">L196_08336</name>
</gene>
<dbReference type="NCBIfam" id="TIGR03534">
    <property type="entry name" value="RF_mod_PrmC"/>
    <property type="match status" value="1"/>
</dbReference>
<feature type="domain" description="Release factor glutamine methyltransferase N-terminal" evidence="7">
    <location>
        <begin position="5"/>
        <end position="73"/>
    </location>
</feature>
<reference evidence="8 9" key="1">
    <citation type="journal article" date="2013" name="Genome Announc.">
        <title>Genome Sequence of the Pyrene- and Fluoranthene-Degrading Bacterium Cycloclasticus sp. Strain PY97M.</title>
        <authorList>
            <person name="Cui Z."/>
            <person name="Xu G."/>
            <person name="Li Q."/>
            <person name="Gao W."/>
            <person name="Zheng L."/>
        </authorList>
    </citation>
    <scope>NUCLEOTIDE SEQUENCE [LARGE SCALE GENOMIC DNA]</scope>
    <source>
        <strain evidence="8 9">PY97M</strain>
    </source>
</reference>
<dbReference type="InterPro" id="IPR004556">
    <property type="entry name" value="HemK-like"/>
</dbReference>
<dbReference type="RefSeq" id="WP_016390624.1">
    <property type="nucleotide sequence ID" value="NZ_KE646808.1"/>
</dbReference>
<evidence type="ECO:0000256" key="5">
    <source>
        <dbReference type="HAMAP-Rule" id="MF_02126"/>
    </source>
</evidence>
<dbReference type="HAMAP" id="MF_02126">
    <property type="entry name" value="RF_methyltr_PrmC"/>
    <property type="match status" value="1"/>
</dbReference>
<keyword evidence="1 5" id="KW-0489">Methyltransferase</keyword>
<dbReference type="PANTHER" id="PTHR18895:SF74">
    <property type="entry name" value="MTRF1L RELEASE FACTOR GLUTAMINE METHYLTRANSFERASE"/>
    <property type="match status" value="1"/>
</dbReference>
<comment type="function">
    <text evidence="5">Methylates the class 1 translation termination release factors RF1/PrfA and RF2/PrfB on the glutamine residue of the universally conserved GGQ motif.</text>
</comment>
<feature type="domain" description="Methyltransferase small" evidence="6">
    <location>
        <begin position="104"/>
        <end position="187"/>
    </location>
</feature>